<keyword evidence="2 6" id="KW-0378">Hydrolase</keyword>
<dbReference type="GO" id="GO:0005975">
    <property type="term" value="P:carbohydrate metabolic process"/>
    <property type="evidence" value="ECO:0007669"/>
    <property type="project" value="InterPro"/>
</dbReference>
<name>A0A9X4X9W2_LACJH</name>
<dbReference type="Gene3D" id="2.60.40.1760">
    <property type="entry name" value="glycosyl hydrolase (family 31)"/>
    <property type="match status" value="1"/>
</dbReference>
<dbReference type="EMBL" id="WKKC01000017">
    <property type="protein sequence ID" value="MTE03476.1"/>
    <property type="molecule type" value="Genomic_DNA"/>
</dbReference>
<dbReference type="SUPFAM" id="SSF74650">
    <property type="entry name" value="Galactose mutarotase-like"/>
    <property type="match status" value="1"/>
</dbReference>
<evidence type="ECO:0000256" key="1">
    <source>
        <dbReference type="ARBA" id="ARBA00007806"/>
    </source>
</evidence>
<dbReference type="CDD" id="cd06593">
    <property type="entry name" value="GH31_xylosidase_YicI"/>
    <property type="match status" value="1"/>
</dbReference>
<dbReference type="InterPro" id="IPR050985">
    <property type="entry name" value="Alpha-glycosidase_related"/>
</dbReference>
<evidence type="ECO:0000259" key="9">
    <source>
        <dbReference type="Pfam" id="PF21365"/>
    </source>
</evidence>
<dbReference type="SUPFAM" id="SSF51445">
    <property type="entry name" value="(Trans)glycosidases"/>
    <property type="match status" value="1"/>
</dbReference>
<dbReference type="EC" id="3.2.1.177" evidence="5"/>
<dbReference type="Pfam" id="PF13802">
    <property type="entry name" value="Gal_mutarotas_2"/>
    <property type="match status" value="1"/>
</dbReference>
<comment type="catalytic activity">
    <reaction evidence="4">
        <text>Hydrolysis of terminal, non-reducing alpha-D-xylose residues with release of alpha-D-xylose.</text>
        <dbReference type="EC" id="3.2.1.177"/>
    </reaction>
</comment>
<evidence type="ECO:0000256" key="5">
    <source>
        <dbReference type="ARBA" id="ARBA00066962"/>
    </source>
</evidence>
<comment type="similarity">
    <text evidence="1 6">Belongs to the glycosyl hydrolase 31 family.</text>
</comment>
<sequence length="763" mass="87770">MKYLNGNWLVKDGFSIDYAQSIYDSRIENNQLTLWVPFKEITDPGMTLDDGMITLEISSPRENVISTKIINYHGHVDHGPNFKLNFNKNISPEIIETDDKFVIRSGKTRLEISKGKQILFKYYYENELKTEIAPRSIARIFDSEGNVHMSNSFVLEPGEKIYGLGERFSNFVKNGQEIEMWNADGGTETMQSYKNIPLYLSNRQYGVFVDSSEKVSYEIASQQVDRVEFSVPDQILSYYFIGGNNNKEVLDHYTALTGRPPLLPAWSYGLWLTTSFTTKYDEKTVMSFIDGMIERKIPLSVFHFDCCWMKPTEWCNFEWDPDVFPDPAGLLKKIHARGIKVCVWINPYIAQKSRLFKEGMENGYFIKRTNGDVWQWDKWQAGMAIVDFTNPKAVKWYQGYLKKLLRQGVDVFKTDFGERIPSSDVKFFDGSDPKKMHNYYTLLYNKIVTEAITEIKGKKEALVFARSATVGSQCYPVHWGGDSSSNYSSMAETLRSGLSFGMSGFGYWSHDISGFEASATPDLYRRWTQFGLLSSHSRYHGSTTYKVPWLYGEKSVENTRRFTHLKLQLLPYLMAMSNEAHYHGVPILRSMVLEFPDDPGCEDLDMQYMLGNNLLVAPISNEEGIATFYVPKADGKWISILNNKGYEGGKWYKEKFDDFSLPLLARPNSVIVAGKYHDQTMYDFSDCPTVNVFELEDGQISTIITDNYGEKIGTIVIEKKKDEIIAYSDRVKNFVLRIHYAEKSDQRIKTSNGRIIFKIKDFT</sequence>
<keyword evidence="3 6" id="KW-0326">Glycosidase</keyword>
<dbReference type="PANTHER" id="PTHR43053">
    <property type="entry name" value="GLYCOSIDASE FAMILY 31"/>
    <property type="match status" value="1"/>
</dbReference>
<protein>
    <recommendedName>
        <fullName evidence="5">alpha-D-xyloside xylohydrolase</fullName>
        <ecNumber evidence="5">3.2.1.177</ecNumber>
    </recommendedName>
</protein>
<evidence type="ECO:0000256" key="4">
    <source>
        <dbReference type="ARBA" id="ARBA00052064"/>
    </source>
</evidence>
<dbReference type="InterPro" id="IPR013780">
    <property type="entry name" value="Glyco_hydro_b"/>
</dbReference>
<dbReference type="NCBIfam" id="NF007940">
    <property type="entry name" value="PRK10658.1"/>
    <property type="match status" value="1"/>
</dbReference>
<proteinExistence type="inferred from homology"/>
<dbReference type="InterPro" id="IPR000322">
    <property type="entry name" value="Glyco_hydro_31_TIM"/>
</dbReference>
<evidence type="ECO:0000259" key="7">
    <source>
        <dbReference type="Pfam" id="PF01055"/>
    </source>
</evidence>
<evidence type="ECO:0000313" key="11">
    <source>
        <dbReference type="Proteomes" id="UP000488295"/>
    </source>
</evidence>
<evidence type="ECO:0000256" key="2">
    <source>
        <dbReference type="ARBA" id="ARBA00022801"/>
    </source>
</evidence>
<evidence type="ECO:0000256" key="3">
    <source>
        <dbReference type="ARBA" id="ARBA00023295"/>
    </source>
</evidence>
<dbReference type="InterPro" id="IPR011013">
    <property type="entry name" value="Gal_mutarotase_sf_dom"/>
</dbReference>
<dbReference type="SUPFAM" id="SSF117125">
    <property type="entry name" value="Putative glucosidase YicI, C-terminal domain"/>
    <property type="match status" value="1"/>
</dbReference>
<evidence type="ECO:0000313" key="10">
    <source>
        <dbReference type="EMBL" id="MTE03476.1"/>
    </source>
</evidence>
<dbReference type="InterPro" id="IPR017853">
    <property type="entry name" value="GH"/>
</dbReference>
<dbReference type="FunFam" id="3.20.20.80:FF:000053">
    <property type="entry name" value="Alpha-xylosidase YicI"/>
    <property type="match status" value="1"/>
</dbReference>
<evidence type="ECO:0000256" key="6">
    <source>
        <dbReference type="RuleBase" id="RU361185"/>
    </source>
</evidence>
<dbReference type="Pfam" id="PF21365">
    <property type="entry name" value="Glyco_hydro_31_3rd"/>
    <property type="match status" value="1"/>
</dbReference>
<feature type="domain" description="Glycoside hydrolase family 31 N-terminal" evidence="8">
    <location>
        <begin position="54"/>
        <end position="217"/>
    </location>
</feature>
<dbReference type="Pfam" id="PF01055">
    <property type="entry name" value="Glyco_hydro_31_2nd"/>
    <property type="match status" value="1"/>
</dbReference>
<dbReference type="Gene3D" id="3.20.20.80">
    <property type="entry name" value="Glycosidases"/>
    <property type="match status" value="1"/>
</dbReference>
<dbReference type="SUPFAM" id="SSF51011">
    <property type="entry name" value="Glycosyl hydrolase domain"/>
    <property type="match status" value="1"/>
</dbReference>
<reference evidence="10 11" key="1">
    <citation type="submission" date="2019-11" db="EMBL/GenBank/DDBJ databases">
        <title>Gastrointestinal microbiota of Peromyscus leucopus.</title>
        <authorList>
            <person name="Milovic A."/>
            <person name="Bassam K."/>
            <person name="Barbour A.G."/>
        </authorList>
    </citation>
    <scope>NUCLEOTIDE SEQUENCE [LARGE SCALE GENOMIC DNA]</scope>
    <source>
        <strain evidence="10 11">LL8</strain>
    </source>
</reference>
<dbReference type="Gene3D" id="2.60.40.1180">
    <property type="entry name" value="Golgi alpha-mannosidase II"/>
    <property type="match status" value="2"/>
</dbReference>
<dbReference type="GO" id="GO:0030246">
    <property type="term" value="F:carbohydrate binding"/>
    <property type="evidence" value="ECO:0007669"/>
    <property type="project" value="InterPro"/>
</dbReference>
<dbReference type="InterPro" id="IPR025887">
    <property type="entry name" value="Glyco_hydro_31_N_dom"/>
</dbReference>
<organism evidence="10 11">
    <name type="scientific">Lactobacillus johnsonii</name>
    <dbReference type="NCBI Taxonomy" id="33959"/>
    <lineage>
        <taxon>Bacteria</taxon>
        <taxon>Bacillati</taxon>
        <taxon>Bacillota</taxon>
        <taxon>Bacilli</taxon>
        <taxon>Lactobacillales</taxon>
        <taxon>Lactobacillaceae</taxon>
        <taxon>Lactobacillus</taxon>
    </lineage>
</organism>
<accession>A0A9X4X9W2</accession>
<evidence type="ECO:0000259" key="8">
    <source>
        <dbReference type="Pfam" id="PF13802"/>
    </source>
</evidence>
<dbReference type="Proteomes" id="UP000488295">
    <property type="component" value="Unassembled WGS sequence"/>
</dbReference>
<feature type="domain" description="Glycosyl hydrolase family 31 C-terminal" evidence="9">
    <location>
        <begin position="584"/>
        <end position="671"/>
    </location>
</feature>
<dbReference type="CDD" id="cd14752">
    <property type="entry name" value="GH31_N"/>
    <property type="match status" value="1"/>
</dbReference>
<comment type="caution">
    <text evidence="10">The sequence shown here is derived from an EMBL/GenBank/DDBJ whole genome shotgun (WGS) entry which is preliminary data.</text>
</comment>
<feature type="domain" description="Glycoside hydrolase family 31 TIM barrel" evidence="7">
    <location>
        <begin position="260"/>
        <end position="574"/>
    </location>
</feature>
<dbReference type="PANTHER" id="PTHR43053:SF4">
    <property type="entry name" value="MYOGENESIS-REGULATING GLYCOSIDASE"/>
    <property type="match status" value="1"/>
</dbReference>
<gene>
    <name evidence="10" type="primary">yicI</name>
    <name evidence="10" type="ORF">GJU95_06805</name>
</gene>
<dbReference type="RefSeq" id="WP_155692699.1">
    <property type="nucleotide sequence ID" value="NZ_WKKC01000017.1"/>
</dbReference>
<dbReference type="InterPro" id="IPR048395">
    <property type="entry name" value="Glyco_hydro_31_C"/>
</dbReference>
<dbReference type="AlphaFoldDB" id="A0A9X4X9W2"/>
<dbReference type="GO" id="GO:0061634">
    <property type="term" value="F:alpha-D-xyloside xylohydrolase"/>
    <property type="evidence" value="ECO:0007669"/>
    <property type="project" value="UniProtKB-EC"/>
</dbReference>